<dbReference type="SUPFAM" id="SSF56672">
    <property type="entry name" value="DNA/RNA polymerases"/>
    <property type="match status" value="1"/>
</dbReference>
<dbReference type="PANTHER" id="PTHR48475:SF2">
    <property type="entry name" value="RIBONUCLEASE H"/>
    <property type="match status" value="1"/>
</dbReference>
<dbReference type="Proteomes" id="UP001289374">
    <property type="component" value="Unassembled WGS sequence"/>
</dbReference>
<feature type="region of interest" description="Disordered" evidence="1">
    <location>
        <begin position="1"/>
        <end position="20"/>
    </location>
</feature>
<keyword evidence="4" id="KW-1185">Reference proteome</keyword>
<evidence type="ECO:0000313" key="3">
    <source>
        <dbReference type="EMBL" id="KAK4385748.1"/>
    </source>
</evidence>
<organism evidence="3 4">
    <name type="scientific">Sesamum angolense</name>
    <dbReference type="NCBI Taxonomy" id="2727404"/>
    <lineage>
        <taxon>Eukaryota</taxon>
        <taxon>Viridiplantae</taxon>
        <taxon>Streptophyta</taxon>
        <taxon>Embryophyta</taxon>
        <taxon>Tracheophyta</taxon>
        <taxon>Spermatophyta</taxon>
        <taxon>Magnoliopsida</taxon>
        <taxon>eudicotyledons</taxon>
        <taxon>Gunneridae</taxon>
        <taxon>Pentapetalae</taxon>
        <taxon>asterids</taxon>
        <taxon>lamiids</taxon>
        <taxon>Lamiales</taxon>
        <taxon>Pedaliaceae</taxon>
        <taxon>Sesamum</taxon>
    </lineage>
</organism>
<dbReference type="PANTHER" id="PTHR48475">
    <property type="entry name" value="RIBONUCLEASE H"/>
    <property type="match status" value="1"/>
</dbReference>
<dbReference type="InterPro" id="IPR043502">
    <property type="entry name" value="DNA/RNA_pol_sf"/>
</dbReference>
<accession>A0AAE1W2X3</accession>
<name>A0AAE1W2X3_9LAMI</name>
<evidence type="ECO:0000313" key="4">
    <source>
        <dbReference type="Proteomes" id="UP001289374"/>
    </source>
</evidence>
<evidence type="ECO:0000259" key="2">
    <source>
        <dbReference type="Pfam" id="PF17919"/>
    </source>
</evidence>
<reference evidence="3" key="2">
    <citation type="journal article" date="2024" name="Plant">
        <title>Genomic evolution and insights into agronomic trait innovations of Sesamum species.</title>
        <authorList>
            <person name="Miao H."/>
            <person name="Wang L."/>
            <person name="Qu L."/>
            <person name="Liu H."/>
            <person name="Sun Y."/>
            <person name="Le M."/>
            <person name="Wang Q."/>
            <person name="Wei S."/>
            <person name="Zheng Y."/>
            <person name="Lin W."/>
            <person name="Duan Y."/>
            <person name="Cao H."/>
            <person name="Xiong S."/>
            <person name="Wang X."/>
            <person name="Wei L."/>
            <person name="Li C."/>
            <person name="Ma Q."/>
            <person name="Ju M."/>
            <person name="Zhao R."/>
            <person name="Li G."/>
            <person name="Mu C."/>
            <person name="Tian Q."/>
            <person name="Mei H."/>
            <person name="Zhang T."/>
            <person name="Gao T."/>
            <person name="Zhang H."/>
        </authorList>
    </citation>
    <scope>NUCLEOTIDE SEQUENCE</scope>
    <source>
        <strain evidence="3">K16</strain>
    </source>
</reference>
<gene>
    <name evidence="3" type="ORF">Sango_2698800</name>
</gene>
<dbReference type="InterPro" id="IPR041577">
    <property type="entry name" value="RT_RNaseH_2"/>
</dbReference>
<dbReference type="EMBL" id="JACGWL010000016">
    <property type="protein sequence ID" value="KAK4385748.1"/>
    <property type="molecule type" value="Genomic_DNA"/>
</dbReference>
<reference evidence="3" key="1">
    <citation type="submission" date="2020-06" db="EMBL/GenBank/DDBJ databases">
        <authorList>
            <person name="Li T."/>
            <person name="Hu X."/>
            <person name="Zhang T."/>
            <person name="Song X."/>
            <person name="Zhang H."/>
            <person name="Dai N."/>
            <person name="Sheng W."/>
            <person name="Hou X."/>
            <person name="Wei L."/>
        </authorList>
    </citation>
    <scope>NUCLEOTIDE SEQUENCE</scope>
    <source>
        <strain evidence="3">K16</strain>
        <tissue evidence="3">Leaf</tissue>
    </source>
</reference>
<protein>
    <recommendedName>
        <fullName evidence="2">Reverse transcriptase/retrotransposon-derived protein RNase H-like domain-containing protein</fullName>
    </recommendedName>
</protein>
<dbReference type="Pfam" id="PF17919">
    <property type="entry name" value="RT_RNaseH_2"/>
    <property type="match status" value="1"/>
</dbReference>
<sequence length="294" mass="33732">MRKMKKIERRRNEKKNWDPPSIATKCSSQEEWLHIVDSYQNPAEKSLPFFKTLRKVKDLWTEECQQAFEELKAHLAKLPLLVKPIPGDTRYLYLSSTSQTVSSVLIREKYGAETPIYYVSKVLNRAECRYQHIEEVVLALVTTIRILHPYFLSYPVGAQGLANFVSEMTGTTQEEVFEKRPWLLHVYRSSTAQGSGAGVVITSPQGEDMEFAIKFNFKACQRRQHGTLLPTDRGVKYKVQKLQQILKEENVKADSLPKLASALEDDKTRRIIVQHLTQPQAPLNIQAISLNDND</sequence>
<dbReference type="AlphaFoldDB" id="A0AAE1W2X3"/>
<dbReference type="InterPro" id="IPR043128">
    <property type="entry name" value="Rev_trsase/Diguanyl_cyclase"/>
</dbReference>
<evidence type="ECO:0000256" key="1">
    <source>
        <dbReference type="SAM" id="MobiDB-lite"/>
    </source>
</evidence>
<comment type="caution">
    <text evidence="3">The sequence shown here is derived from an EMBL/GenBank/DDBJ whole genome shotgun (WGS) entry which is preliminary data.</text>
</comment>
<proteinExistence type="predicted"/>
<dbReference type="Gene3D" id="3.30.70.270">
    <property type="match status" value="1"/>
</dbReference>
<feature type="domain" description="Reverse transcriptase/retrotransposon-derived protein RNase H-like" evidence="2">
    <location>
        <begin position="60"/>
        <end position="155"/>
    </location>
</feature>